<keyword evidence="2" id="KW-0479">Metal-binding</keyword>
<organism evidence="6 7">
    <name type="scientific">Allacma fusca</name>
    <dbReference type="NCBI Taxonomy" id="39272"/>
    <lineage>
        <taxon>Eukaryota</taxon>
        <taxon>Metazoa</taxon>
        <taxon>Ecdysozoa</taxon>
        <taxon>Arthropoda</taxon>
        <taxon>Hexapoda</taxon>
        <taxon>Collembola</taxon>
        <taxon>Symphypleona</taxon>
        <taxon>Sminthuridae</taxon>
        <taxon>Allacma</taxon>
    </lineage>
</organism>
<comment type="caution">
    <text evidence="6">The sequence shown here is derived from an EMBL/GenBank/DDBJ whole genome shotgun (WGS) entry which is preliminary data.</text>
</comment>
<evidence type="ECO:0000313" key="7">
    <source>
        <dbReference type="Proteomes" id="UP000708208"/>
    </source>
</evidence>
<keyword evidence="3" id="KW-0863">Zinc-finger</keyword>
<comment type="subcellular location">
    <subcellularLocation>
        <location evidence="1">Nucleus</location>
    </subcellularLocation>
</comment>
<evidence type="ECO:0000256" key="5">
    <source>
        <dbReference type="ARBA" id="ARBA00023242"/>
    </source>
</evidence>
<keyword evidence="5" id="KW-0539">Nucleus</keyword>
<feature type="non-terminal residue" evidence="6">
    <location>
        <position position="1"/>
    </location>
</feature>
<dbReference type="Proteomes" id="UP000708208">
    <property type="component" value="Unassembled WGS sequence"/>
</dbReference>
<evidence type="ECO:0000256" key="1">
    <source>
        <dbReference type="ARBA" id="ARBA00004123"/>
    </source>
</evidence>
<keyword evidence="7" id="KW-1185">Reference proteome</keyword>
<name>A0A8J2PWN6_9HEXA</name>
<sequence length="187" mass="21371">MDEAEIFVESIIAPAKEIEVKTVSAEEHNNLLMEFIILQNQPFSLVQAESFIKLVNYGRDPPFAIPKKDAIKSKLTQLYHDKKESIKTSLLDSPEKISLVVDCWSTKSMKSFQGILATWVDSDWNYQQVVLDLDVLHHSHSGKNLAESMFRVINEFEIAHKILTVTCDNASNMDTMMEELARLLKEK</sequence>
<proteinExistence type="predicted"/>
<dbReference type="PANTHER" id="PTHR46481">
    <property type="entry name" value="ZINC FINGER BED DOMAIN-CONTAINING PROTEIN 4"/>
    <property type="match status" value="1"/>
</dbReference>
<accession>A0A8J2PWN6</accession>
<evidence type="ECO:0000256" key="3">
    <source>
        <dbReference type="ARBA" id="ARBA00022771"/>
    </source>
</evidence>
<evidence type="ECO:0008006" key="8">
    <source>
        <dbReference type="Google" id="ProtNLM"/>
    </source>
</evidence>
<dbReference type="PANTHER" id="PTHR46481:SF10">
    <property type="entry name" value="ZINC FINGER BED DOMAIN-CONTAINING PROTEIN 39"/>
    <property type="match status" value="1"/>
</dbReference>
<dbReference type="OrthoDB" id="1607513at2759"/>
<keyword evidence="4" id="KW-0862">Zinc</keyword>
<gene>
    <name evidence="6" type="ORF">AFUS01_LOCUS34759</name>
</gene>
<protein>
    <recommendedName>
        <fullName evidence="8">Transposase</fullName>
    </recommendedName>
</protein>
<dbReference type="AlphaFoldDB" id="A0A8J2PWN6"/>
<dbReference type="InterPro" id="IPR052035">
    <property type="entry name" value="ZnF_BED_domain_contain"/>
</dbReference>
<evidence type="ECO:0000256" key="2">
    <source>
        <dbReference type="ARBA" id="ARBA00022723"/>
    </source>
</evidence>
<dbReference type="GO" id="GO:0008270">
    <property type="term" value="F:zinc ion binding"/>
    <property type="evidence" value="ECO:0007669"/>
    <property type="project" value="UniProtKB-KW"/>
</dbReference>
<evidence type="ECO:0000256" key="4">
    <source>
        <dbReference type="ARBA" id="ARBA00022833"/>
    </source>
</evidence>
<dbReference type="EMBL" id="CAJVCH010533484">
    <property type="protein sequence ID" value="CAG7824610.1"/>
    <property type="molecule type" value="Genomic_DNA"/>
</dbReference>
<dbReference type="GO" id="GO:0005634">
    <property type="term" value="C:nucleus"/>
    <property type="evidence" value="ECO:0007669"/>
    <property type="project" value="UniProtKB-SubCell"/>
</dbReference>
<reference evidence="6" key="1">
    <citation type="submission" date="2021-06" db="EMBL/GenBank/DDBJ databases">
        <authorList>
            <person name="Hodson N. C."/>
            <person name="Mongue J. A."/>
            <person name="Jaron S. K."/>
        </authorList>
    </citation>
    <scope>NUCLEOTIDE SEQUENCE</scope>
</reference>
<evidence type="ECO:0000313" key="6">
    <source>
        <dbReference type="EMBL" id="CAG7824610.1"/>
    </source>
</evidence>